<dbReference type="RefSeq" id="WP_352890751.1">
    <property type="nucleotide sequence ID" value="NZ_JBEPIJ010000026.1"/>
</dbReference>
<evidence type="ECO:0000256" key="8">
    <source>
        <dbReference type="ARBA" id="ARBA00023118"/>
    </source>
</evidence>
<dbReference type="Gene3D" id="1.10.3210.30">
    <property type="match status" value="1"/>
</dbReference>
<protein>
    <submittedName>
        <fullName evidence="10">Type I-U CRISPR-associated helicase/endonuclease Cas3</fullName>
    </submittedName>
</protein>
<keyword evidence="6" id="KW-0347">Helicase</keyword>
<dbReference type="Gene3D" id="3.40.50.300">
    <property type="entry name" value="P-loop containing nucleotide triphosphate hydrolases"/>
    <property type="match status" value="2"/>
</dbReference>
<dbReference type="SUPFAM" id="SSF52540">
    <property type="entry name" value="P-loop containing nucleoside triphosphate hydrolases"/>
    <property type="match status" value="1"/>
</dbReference>
<evidence type="ECO:0000313" key="11">
    <source>
        <dbReference type="Proteomes" id="UP001465331"/>
    </source>
</evidence>
<comment type="similarity">
    <text evidence="2">In the central section; belongs to the CRISPR-associated helicase Cas3 family.</text>
</comment>
<comment type="caution">
    <text evidence="10">The sequence shown here is derived from an EMBL/GenBank/DDBJ whole genome shotgun (WGS) entry which is preliminary data.</text>
</comment>
<accession>A0ABV2ADG4</accession>
<evidence type="ECO:0000256" key="1">
    <source>
        <dbReference type="ARBA" id="ARBA00006847"/>
    </source>
</evidence>
<evidence type="ECO:0000256" key="3">
    <source>
        <dbReference type="ARBA" id="ARBA00022723"/>
    </source>
</evidence>
<evidence type="ECO:0000259" key="9">
    <source>
        <dbReference type="PROSITE" id="PS51643"/>
    </source>
</evidence>
<evidence type="ECO:0000256" key="6">
    <source>
        <dbReference type="ARBA" id="ARBA00022806"/>
    </source>
</evidence>
<dbReference type="Proteomes" id="UP001465331">
    <property type="component" value="Unassembled WGS sequence"/>
</dbReference>
<reference evidence="10 11" key="1">
    <citation type="submission" date="2024-06" db="EMBL/GenBank/DDBJ databases">
        <authorList>
            <person name="Li Z."/>
            <person name="Jiang Y."/>
        </authorList>
    </citation>
    <scope>NUCLEOTIDE SEQUENCE [LARGE SCALE GENOMIC DNA]</scope>
    <source>
        <strain evidence="10 11">HSW-8</strain>
    </source>
</reference>
<keyword evidence="7" id="KW-0067">ATP-binding</keyword>
<dbReference type="PROSITE" id="PS51643">
    <property type="entry name" value="HD_CAS3"/>
    <property type="match status" value="1"/>
</dbReference>
<evidence type="ECO:0000256" key="4">
    <source>
        <dbReference type="ARBA" id="ARBA00022741"/>
    </source>
</evidence>
<proteinExistence type="inferred from homology"/>
<keyword evidence="3" id="KW-0479">Metal-binding</keyword>
<dbReference type="NCBIfam" id="TIGR02621">
    <property type="entry name" value="cas3_GSU0051"/>
    <property type="match status" value="1"/>
</dbReference>
<organism evidence="10 11">
    <name type="scientific">Sinimarinibacterium thermocellulolyticum</name>
    <dbReference type="NCBI Taxonomy" id="3170016"/>
    <lineage>
        <taxon>Bacteria</taxon>
        <taxon>Pseudomonadati</taxon>
        <taxon>Pseudomonadota</taxon>
        <taxon>Gammaproteobacteria</taxon>
        <taxon>Nevskiales</taxon>
        <taxon>Nevskiaceae</taxon>
        <taxon>Sinimarinibacterium</taxon>
    </lineage>
</organism>
<dbReference type="InterPro" id="IPR027417">
    <property type="entry name" value="P-loop_NTPase"/>
</dbReference>
<dbReference type="InterPro" id="IPR054712">
    <property type="entry name" value="Cas3-like_dom"/>
</dbReference>
<evidence type="ECO:0000313" key="10">
    <source>
        <dbReference type="EMBL" id="MES0875267.1"/>
    </source>
</evidence>
<dbReference type="EMBL" id="JBEPIJ010000026">
    <property type="protein sequence ID" value="MES0875267.1"/>
    <property type="molecule type" value="Genomic_DNA"/>
</dbReference>
<comment type="similarity">
    <text evidence="1">In the N-terminal section; belongs to the CRISPR-associated nuclease Cas3-HD family.</text>
</comment>
<feature type="domain" description="HD Cas3-type" evidence="9">
    <location>
        <begin position="756"/>
        <end position="925"/>
    </location>
</feature>
<evidence type="ECO:0000256" key="2">
    <source>
        <dbReference type="ARBA" id="ARBA00009046"/>
    </source>
</evidence>
<dbReference type="InterPro" id="IPR006483">
    <property type="entry name" value="CRISPR-assoc_Cas3_HD"/>
</dbReference>
<gene>
    <name evidence="10" type="primary">cas3u</name>
    <name evidence="10" type="ORF">ABSH63_14795</name>
</gene>
<dbReference type="InterPro" id="IPR013444">
    <property type="entry name" value="Helicase_Cas3_CRISPR-ass_Anaes"/>
</dbReference>
<keyword evidence="11" id="KW-1185">Reference proteome</keyword>
<dbReference type="Pfam" id="PF22590">
    <property type="entry name" value="Cas3-like_C_2"/>
    <property type="match status" value="1"/>
</dbReference>
<keyword evidence="4" id="KW-0547">Nucleotide-binding</keyword>
<evidence type="ECO:0000256" key="7">
    <source>
        <dbReference type="ARBA" id="ARBA00022840"/>
    </source>
</evidence>
<dbReference type="InterPro" id="IPR038257">
    <property type="entry name" value="CRISPR-assoc_Cas3_HD_sf"/>
</dbReference>
<name>A0ABV2ADG4_9GAMM</name>
<evidence type="ECO:0000256" key="5">
    <source>
        <dbReference type="ARBA" id="ARBA00022801"/>
    </source>
</evidence>
<sequence length="934" mass="101275">MTATPTATSEQSADQDAGLLAFEAFDTLYRALTGHDGACRWQHRLFTDLEAGRFPTDVELATGIGKTSIIALWVLALGRALARQSTAVPRRLAYVVDRRVVVDEASEFAEGVRKRLELAAEDEGHALHEIATTLKDAGCTSSVVEVSTLRGQRALDTRWRDDPTRPAIIVGTVDMIGSRLLFSAYGRVGPWGRALEAGLTGQDCLLVLDEAHLCAPFATTLTAIERRVGTLAPFAVVRMGATMEPVRDLLRRTPGLPEEPTTRRVFQLLDVDTVIDGHTWPKETDDEKVSKRLNAKKKIEVEALDPDKGVGAQLAAWAIAKSKADPGAVIGIVVNTVPEVRKCAAALRAGGVPDGQVVTLTGSMRGYDRDTVVESDKYARFKSQRDRTVVFDAPIFLVATSCVEVGADIDCDHLGVEACAADSLIQRLGRVNRLGLSIREVTVRVVGNEDANGPAGKVFERLQALVADGKELLGSPGTFPACLQDGLSDEEKRGLFDVRVPPPALTNAVLDDLAMTSEHPNAGARPDVGRWLHGSVEDSSLYVELAWRAELDRVTKPDDAERIVAAFPIGARETARCPLYEAVELLKAVRGRAVEDDALGARFLLITRYGETKPFRLRELPTDDDSKLRAALHDATVVLPTSAGGYDGQFVNPATTQPVSDIAEQAQPTSRAQRRRLWIDSGKVTTASANDGEPQQIESDTDAEDLLSEVRGVADKLLGGGWRLVESAGSGTRGVVVARKDGRALEDAEHDDGSLGFQKDVLLTQHLGDARTRATELCRRLSLPTVLRDTVIEAAGQHDLGKDRPWWQRAVGRIEKPAVAKSDRSRFDYQINRGYRHELGSVADLGDGKVSLPDVVDRELCLHLVAAHHGHARPGFPGEAIGLVATDGARRVLSETPVRFAKLQAQYGWWSLAWLEALVKAADVLASRDEEESP</sequence>
<keyword evidence="5" id="KW-0378">Hydrolase</keyword>
<keyword evidence="8" id="KW-0051">Antiviral defense</keyword>